<dbReference type="STRING" id="1393034.HMPREF3192_01251"/>
<dbReference type="RefSeq" id="WP_066306229.1">
    <property type="nucleotide sequence ID" value="NZ_KQ959516.1"/>
</dbReference>
<evidence type="ECO:0000313" key="2">
    <source>
        <dbReference type="Proteomes" id="UP000070675"/>
    </source>
</evidence>
<reference evidence="2" key="1">
    <citation type="submission" date="2016-01" db="EMBL/GenBank/DDBJ databases">
        <authorList>
            <person name="Mitreva M."/>
            <person name="Pepin K.H."/>
            <person name="Mihindukulasuriya K.A."/>
            <person name="Fulton R."/>
            <person name="Fronick C."/>
            <person name="O'Laughlin M."/>
            <person name="Miner T."/>
            <person name="Herter B."/>
            <person name="Rosa B.A."/>
            <person name="Cordes M."/>
            <person name="Tomlinson C."/>
            <person name="Wollam A."/>
            <person name="Palsikar V.B."/>
            <person name="Mardis E.R."/>
            <person name="Wilson R.K."/>
        </authorList>
    </citation>
    <scope>NUCLEOTIDE SEQUENCE [LARGE SCALE GENOMIC DNA]</scope>
    <source>
        <strain evidence="2">DNF00019</strain>
    </source>
</reference>
<accession>A0A133XQD9</accession>
<proteinExistence type="predicted"/>
<dbReference type="InterPro" id="IPR029063">
    <property type="entry name" value="SAM-dependent_MTases_sf"/>
</dbReference>
<organism evidence="1 2">
    <name type="scientific">Atopobium deltae</name>
    <dbReference type="NCBI Taxonomy" id="1393034"/>
    <lineage>
        <taxon>Bacteria</taxon>
        <taxon>Bacillati</taxon>
        <taxon>Actinomycetota</taxon>
        <taxon>Coriobacteriia</taxon>
        <taxon>Coriobacteriales</taxon>
        <taxon>Atopobiaceae</taxon>
        <taxon>Atopobium</taxon>
    </lineage>
</organism>
<gene>
    <name evidence="1" type="ORF">HMPREF3192_01251</name>
</gene>
<evidence type="ECO:0008006" key="3">
    <source>
        <dbReference type="Google" id="ProtNLM"/>
    </source>
</evidence>
<dbReference type="Gene3D" id="3.40.50.150">
    <property type="entry name" value="Vaccinia Virus protein VP39"/>
    <property type="match status" value="1"/>
</dbReference>
<dbReference type="PATRIC" id="fig|1393034.3.peg.1219"/>
<protein>
    <recommendedName>
        <fullName evidence="3">Methyltransferase domain protein</fullName>
    </recommendedName>
</protein>
<name>A0A133XQD9_9ACTN</name>
<comment type="caution">
    <text evidence="1">The sequence shown here is derived from an EMBL/GenBank/DDBJ whole genome shotgun (WGS) entry which is preliminary data.</text>
</comment>
<dbReference type="SUPFAM" id="SSF53335">
    <property type="entry name" value="S-adenosyl-L-methionine-dependent methyltransferases"/>
    <property type="match status" value="1"/>
</dbReference>
<dbReference type="AlphaFoldDB" id="A0A133XQD9"/>
<dbReference type="Proteomes" id="UP000070675">
    <property type="component" value="Unassembled WGS sequence"/>
</dbReference>
<evidence type="ECO:0000313" key="1">
    <source>
        <dbReference type="EMBL" id="KXB33145.1"/>
    </source>
</evidence>
<keyword evidence="2" id="KW-1185">Reference proteome</keyword>
<sequence>MNQHDAKHISAVQEAGLARSQASMTSACAHQLERMTSAFYAQQNQSFSQTRQAPWPGWERCLSYLGSSDEPSSVSSQDSSEKPKLLDVACGNLRFERFMDAHSSISYDYYAVDNCKALAQSDPDLFSRLTRFIELDLIDSALNSRLTQDLSAPLSDALVCFGFMHHVPGVQTRLYVLDALIDQIKPSGYGMFSFWQFMKSPKLAQKAVFSTQQALGASASGEYRSSSLGLDAALRCAEFELKASDLEKNDYVLGWQEQAQTWRYCHHFDETEIDAYVQHIAPCARVVQRFAADGATGNLNTYLVVQKL</sequence>
<dbReference type="EMBL" id="LSCR01000041">
    <property type="protein sequence ID" value="KXB33145.1"/>
    <property type="molecule type" value="Genomic_DNA"/>
</dbReference>